<organism evidence="3 4">
    <name type="scientific">Halosegnis marinus</name>
    <dbReference type="NCBI Taxonomy" id="3034023"/>
    <lineage>
        <taxon>Archaea</taxon>
        <taxon>Methanobacteriati</taxon>
        <taxon>Methanobacteriota</taxon>
        <taxon>Stenosarchaea group</taxon>
        <taxon>Halobacteria</taxon>
        <taxon>Halobacteriales</taxon>
        <taxon>Natronomonadaceae</taxon>
        <taxon>Halosegnis</taxon>
    </lineage>
</organism>
<proteinExistence type="predicted"/>
<dbReference type="EMBL" id="JBHTAP010000001">
    <property type="protein sequence ID" value="MFC7236092.1"/>
    <property type="molecule type" value="Genomic_DNA"/>
</dbReference>
<keyword evidence="2" id="KW-0472">Membrane</keyword>
<reference evidence="3 4" key="1">
    <citation type="journal article" date="2019" name="Int. J. Syst. Evol. Microbiol.">
        <title>The Global Catalogue of Microorganisms (GCM) 10K type strain sequencing project: providing services to taxonomists for standard genome sequencing and annotation.</title>
        <authorList>
            <consortium name="The Broad Institute Genomics Platform"/>
            <consortium name="The Broad Institute Genome Sequencing Center for Infectious Disease"/>
            <person name="Wu L."/>
            <person name="Ma J."/>
        </authorList>
    </citation>
    <scope>NUCLEOTIDE SEQUENCE [LARGE SCALE GENOMIC DNA]</scope>
    <source>
        <strain evidence="3 4">DT85</strain>
    </source>
</reference>
<sequence length="453" mass="46863">MAAVTGDRDRAQLILIGGLALAISFVAIALVLNSAIYTHNLASRYDGGGDDATTFARDARAGAGAALDHANGAGGSYAAVEGNYSEAIGNVSEAFGRSAAVSGRLVSIDHLSESRGVRVVDDEPGGSDFRPANGSASSWYVATDATVRNFEMTVDRTSLDDLGDSFDLGSLFGLFGGSETPFTVRFEDGTDTYLVAVYADEADDEVKVQVYEGDDGSGTEVGTCSVVADTATVEYAAARVNGERCAPLEALDDLGGSLDVRYDYPDSAVGSYELVADRLVAGEDAVGPFVSAVNDRNFGYGCTDGGSVFNGTADPGPHAVPALYDTTVETTYESADATFTSEWRVAPDERTVPTAPRIESFVVNDGTSGDDQFDLSWSATDPNGDPVSVEVTFVDSDGDTETFTAPGTVTLPTALQGDGPYDVTITATAGGESRSVSERHADDGTSGPVGCPT</sequence>
<evidence type="ECO:0000313" key="3">
    <source>
        <dbReference type="EMBL" id="MFC7236092.1"/>
    </source>
</evidence>
<comment type="caution">
    <text evidence="3">The sequence shown here is derived from an EMBL/GenBank/DDBJ whole genome shotgun (WGS) entry which is preliminary data.</text>
</comment>
<dbReference type="RefSeq" id="WP_276234244.1">
    <property type="nucleotide sequence ID" value="NZ_CP119802.1"/>
</dbReference>
<evidence type="ECO:0000256" key="2">
    <source>
        <dbReference type="SAM" id="Phobius"/>
    </source>
</evidence>
<feature type="transmembrane region" description="Helical" evidence="2">
    <location>
        <begin position="12"/>
        <end position="32"/>
    </location>
</feature>
<keyword evidence="2" id="KW-1133">Transmembrane helix</keyword>
<keyword evidence="4" id="KW-1185">Reference proteome</keyword>
<gene>
    <name evidence="3" type="ORF">ACFQJ4_12270</name>
</gene>
<accession>A0ABD5ZS02</accession>
<dbReference type="Proteomes" id="UP001596398">
    <property type="component" value="Unassembled WGS sequence"/>
</dbReference>
<evidence type="ECO:0000313" key="4">
    <source>
        <dbReference type="Proteomes" id="UP001596398"/>
    </source>
</evidence>
<evidence type="ECO:0000256" key="1">
    <source>
        <dbReference type="SAM" id="MobiDB-lite"/>
    </source>
</evidence>
<protein>
    <recommendedName>
        <fullName evidence="5">Fibronectin type-III domain-containing protein</fullName>
    </recommendedName>
</protein>
<name>A0ABD5ZS02_9EURY</name>
<dbReference type="InterPro" id="IPR055685">
    <property type="entry name" value="DUF7261"/>
</dbReference>
<dbReference type="Pfam" id="PF23922">
    <property type="entry name" value="DUF7261"/>
    <property type="match status" value="1"/>
</dbReference>
<keyword evidence="2" id="KW-0812">Transmembrane</keyword>
<feature type="region of interest" description="Disordered" evidence="1">
    <location>
        <begin position="430"/>
        <end position="453"/>
    </location>
</feature>
<dbReference type="AlphaFoldDB" id="A0ABD5ZS02"/>
<dbReference type="GeneID" id="79267798"/>
<evidence type="ECO:0008006" key="5">
    <source>
        <dbReference type="Google" id="ProtNLM"/>
    </source>
</evidence>